<keyword evidence="3" id="KW-1185">Reference proteome</keyword>
<feature type="transmembrane region" description="Helical" evidence="1">
    <location>
        <begin position="39"/>
        <end position="58"/>
    </location>
</feature>
<dbReference type="InterPro" id="IPR008480">
    <property type="entry name" value="DUF761_pln"/>
</dbReference>
<dbReference type="EMBL" id="JBEAFC010000002">
    <property type="protein sequence ID" value="KAL1567475.1"/>
    <property type="molecule type" value="Genomic_DNA"/>
</dbReference>
<dbReference type="PANTHER" id="PTHR35997:SF6">
    <property type="entry name" value="COTTON FIBER PROTEIN"/>
    <property type="match status" value="1"/>
</dbReference>
<organism evidence="2 3">
    <name type="scientific">Salvia divinorum</name>
    <name type="common">Maria pastora</name>
    <name type="synonym">Diviner's sage</name>
    <dbReference type="NCBI Taxonomy" id="28513"/>
    <lineage>
        <taxon>Eukaryota</taxon>
        <taxon>Viridiplantae</taxon>
        <taxon>Streptophyta</taxon>
        <taxon>Embryophyta</taxon>
        <taxon>Tracheophyta</taxon>
        <taxon>Spermatophyta</taxon>
        <taxon>Magnoliopsida</taxon>
        <taxon>eudicotyledons</taxon>
        <taxon>Gunneridae</taxon>
        <taxon>Pentapetalae</taxon>
        <taxon>asterids</taxon>
        <taxon>lamiids</taxon>
        <taxon>Lamiales</taxon>
        <taxon>Lamiaceae</taxon>
        <taxon>Nepetoideae</taxon>
        <taxon>Mentheae</taxon>
        <taxon>Salviinae</taxon>
        <taxon>Salvia</taxon>
        <taxon>Salvia subgen. Calosphace</taxon>
    </lineage>
</organism>
<gene>
    <name evidence="2" type="ORF">AAHA92_02951</name>
</gene>
<evidence type="ECO:0000313" key="3">
    <source>
        <dbReference type="Proteomes" id="UP001567538"/>
    </source>
</evidence>
<feature type="transmembrane region" description="Helical" evidence="1">
    <location>
        <begin position="70"/>
        <end position="89"/>
    </location>
</feature>
<accession>A0ABD1IFJ0</accession>
<name>A0ABD1IFJ0_SALDI</name>
<keyword evidence="1" id="KW-1133">Transmembrane helix</keyword>
<dbReference type="Proteomes" id="UP001567538">
    <property type="component" value="Unassembled WGS sequence"/>
</dbReference>
<dbReference type="Pfam" id="PF05553">
    <property type="entry name" value="DUF761"/>
    <property type="match status" value="1"/>
</dbReference>
<evidence type="ECO:0000256" key="1">
    <source>
        <dbReference type="SAM" id="Phobius"/>
    </source>
</evidence>
<comment type="caution">
    <text evidence="2">The sequence shown here is derived from an EMBL/GenBank/DDBJ whole genome shotgun (WGS) entry which is preliminary data.</text>
</comment>
<sequence length="223" mass="25969">MATPFAEFSENTLNFKKINKNPKNQSLEKVKKTNTNLKSFWAFLSSLIIYFCVFYIFNLSPSTLIYTTKFWFFISNTLILIVAIDFAAFSSAKRHDSLDEENMLKHTSPKSNMEQVIVQDTSSASPKTWHNSKERKCARSNSENAASVTEEEGKAMVLHRTLSEKQHDCEDHGLLEEERIDEFSRLSNEELNIRVEEFIRRFNRQIRLQAAMNPQNLEMNEIQ</sequence>
<keyword evidence="1" id="KW-0472">Membrane</keyword>
<evidence type="ECO:0008006" key="4">
    <source>
        <dbReference type="Google" id="ProtNLM"/>
    </source>
</evidence>
<reference evidence="2 3" key="1">
    <citation type="submission" date="2024-06" db="EMBL/GenBank/DDBJ databases">
        <title>A chromosome level genome sequence of Diviner's sage (Salvia divinorum).</title>
        <authorList>
            <person name="Ford S.A."/>
            <person name="Ro D.-K."/>
            <person name="Ness R.W."/>
            <person name="Phillips M.A."/>
        </authorList>
    </citation>
    <scope>NUCLEOTIDE SEQUENCE [LARGE SCALE GENOMIC DNA]</scope>
    <source>
        <strain evidence="2">SAF-2024a</strain>
        <tissue evidence="2">Leaf</tissue>
    </source>
</reference>
<keyword evidence="1" id="KW-0812">Transmembrane</keyword>
<protein>
    <recommendedName>
        <fullName evidence="4">Transmembrane protein</fullName>
    </recommendedName>
</protein>
<evidence type="ECO:0000313" key="2">
    <source>
        <dbReference type="EMBL" id="KAL1567475.1"/>
    </source>
</evidence>
<proteinExistence type="predicted"/>
<dbReference type="PANTHER" id="PTHR35997">
    <property type="entry name" value="COTTON FIBER PROTEIN-RELATED"/>
    <property type="match status" value="1"/>
</dbReference>
<dbReference type="AlphaFoldDB" id="A0ABD1IFJ0"/>